<dbReference type="EMBL" id="QMKO01001663">
    <property type="protein sequence ID" value="RTG87586.1"/>
    <property type="molecule type" value="Genomic_DNA"/>
</dbReference>
<keyword evidence="2" id="KW-1185">Reference proteome</keyword>
<dbReference type="Proteomes" id="UP000290809">
    <property type="component" value="Unassembled WGS sequence"/>
</dbReference>
<dbReference type="GO" id="GO:0003735">
    <property type="term" value="F:structural constituent of ribosome"/>
    <property type="evidence" value="ECO:0007669"/>
    <property type="project" value="InterPro"/>
</dbReference>
<dbReference type="CDD" id="cd00355">
    <property type="entry name" value="Ribosomal_L30_like"/>
    <property type="match status" value="1"/>
</dbReference>
<dbReference type="GO" id="GO:0006412">
    <property type="term" value="P:translation"/>
    <property type="evidence" value="ECO:0007669"/>
    <property type="project" value="InterPro"/>
</dbReference>
<proteinExistence type="predicted"/>
<evidence type="ECO:0008006" key="3">
    <source>
        <dbReference type="Google" id="ProtNLM"/>
    </source>
</evidence>
<dbReference type="AlphaFoldDB" id="A0A430QIT8"/>
<evidence type="ECO:0000313" key="1">
    <source>
        <dbReference type="EMBL" id="RTG87586.1"/>
    </source>
</evidence>
<dbReference type="STRING" id="6184.A0A430QIT8"/>
<dbReference type="SUPFAM" id="SSF55129">
    <property type="entry name" value="Ribosomal protein L30p/L7e"/>
    <property type="match status" value="1"/>
</dbReference>
<dbReference type="InterPro" id="IPR036919">
    <property type="entry name" value="Ribo_uL30_ferredoxin-like_sf"/>
</dbReference>
<dbReference type="GO" id="GO:0015934">
    <property type="term" value="C:large ribosomal subunit"/>
    <property type="evidence" value="ECO:0007669"/>
    <property type="project" value="InterPro"/>
</dbReference>
<comment type="caution">
    <text evidence="1">The sequence shown here is derived from an EMBL/GenBank/DDBJ whole genome shotgun (WGS) entry which is preliminary data.</text>
</comment>
<dbReference type="GO" id="GO:0005739">
    <property type="term" value="C:mitochondrion"/>
    <property type="evidence" value="ECO:0007669"/>
    <property type="project" value="TreeGrafter"/>
</dbReference>
<dbReference type="PANTHER" id="PTHR15892:SF2">
    <property type="entry name" value="LARGE RIBOSOMAL SUBUNIT PROTEIN UL30M"/>
    <property type="match status" value="1"/>
</dbReference>
<dbReference type="PANTHER" id="PTHR15892">
    <property type="entry name" value="MITOCHONDRIAL RIBOSOMAL PROTEIN L30"/>
    <property type="match status" value="1"/>
</dbReference>
<sequence length="298" mass="35031">MTRLWAYNLVTGCRSLHVSLPHNAMSYTKEPKPLPWSDDKKNPLGWAKRLFRMQESQQLLNQSKEPPLLHMICRLKPMKGIIHYQRAILEKYGLGKDTKNHNWVVVKNTPSVNRDLYEIKHLIRIQPVIFENGLPTGSDLLACRLLPDGRFFRHRGLSVDSQLLDSSEPNQTNLSLYNPNRPYDLKVSSVNCFLLSSLSGTALLHSNEENFRYLSSAYLRRWHNKRWANHDFFKEFFTSHYKYKLNQDGNEYRYSGLSRLDKAITHSLESRRNPDGTLKQPNCNRFDADWNTYPWSRY</sequence>
<dbReference type="InterPro" id="IPR005996">
    <property type="entry name" value="Ribosomal_uL30_bac-type"/>
</dbReference>
<protein>
    <recommendedName>
        <fullName evidence="3">39S ribosomal protein L30, mitochondrial</fullName>
    </recommendedName>
</protein>
<accession>A0A430QIT8</accession>
<organism evidence="1 2">
    <name type="scientific">Schistosoma bovis</name>
    <name type="common">Blood fluke</name>
    <dbReference type="NCBI Taxonomy" id="6184"/>
    <lineage>
        <taxon>Eukaryota</taxon>
        <taxon>Metazoa</taxon>
        <taxon>Spiralia</taxon>
        <taxon>Lophotrochozoa</taxon>
        <taxon>Platyhelminthes</taxon>
        <taxon>Trematoda</taxon>
        <taxon>Digenea</taxon>
        <taxon>Strigeidida</taxon>
        <taxon>Schistosomatoidea</taxon>
        <taxon>Schistosomatidae</taxon>
        <taxon>Schistosoma</taxon>
    </lineage>
</organism>
<evidence type="ECO:0000313" key="2">
    <source>
        <dbReference type="Proteomes" id="UP000290809"/>
    </source>
</evidence>
<reference evidence="1 2" key="1">
    <citation type="journal article" date="2019" name="PLoS Pathog.">
        <title>Genome sequence of the bovine parasite Schistosoma bovis Tanzania.</title>
        <authorList>
            <person name="Oey H."/>
            <person name="Zakrzewski M."/>
            <person name="Gobert G."/>
            <person name="Gravermann K."/>
            <person name="Stoye J."/>
            <person name="Jones M."/>
            <person name="Mcmanus D."/>
            <person name="Krause L."/>
        </authorList>
    </citation>
    <scope>NUCLEOTIDE SEQUENCE [LARGE SCALE GENOMIC DNA]</scope>
    <source>
        <strain evidence="1 2">TAN1997</strain>
    </source>
</reference>
<name>A0A430QIT8_SCHBO</name>
<gene>
    <name evidence="1" type="ORF">DC041_0002554</name>
</gene>